<evidence type="ECO:0000313" key="7">
    <source>
        <dbReference type="Proteomes" id="UP001214250"/>
    </source>
</evidence>
<sequence length="172" mass="20828">MNKQHDKFALLLGQNKSDLRQYIYSLCHNNADTEDILQETSSALWRKFESYDPKQAFIYWALRFAYFEVMKFRDRQKKSDRLCKTTLKVIAKECEDKLSENNDQKYFLKFCTNQLELNEKELVDMHYNQKMTIKSINDHFGERGKKIYRAFERIRFKLFKCMEKTREDEAGI</sequence>
<dbReference type="InterPro" id="IPR007627">
    <property type="entry name" value="RNA_pol_sigma70_r2"/>
</dbReference>
<evidence type="ECO:0000256" key="1">
    <source>
        <dbReference type="ARBA" id="ARBA00010641"/>
    </source>
</evidence>
<evidence type="ECO:0000256" key="4">
    <source>
        <dbReference type="ARBA" id="ARBA00023163"/>
    </source>
</evidence>
<keyword evidence="3" id="KW-0731">Sigma factor</keyword>
<keyword evidence="7" id="KW-1185">Reference proteome</keyword>
<dbReference type="RefSeq" id="WP_274151648.1">
    <property type="nucleotide sequence ID" value="NZ_CP117811.1"/>
</dbReference>
<name>A0ABY7VX78_9BACT</name>
<keyword evidence="2" id="KW-0805">Transcription regulation</keyword>
<comment type="similarity">
    <text evidence="1">Belongs to the sigma-70 factor family. ECF subfamily.</text>
</comment>
<dbReference type="InterPro" id="IPR013324">
    <property type="entry name" value="RNA_pol_sigma_r3/r4-like"/>
</dbReference>
<accession>A0ABY7VX78</accession>
<dbReference type="EMBL" id="CP117811">
    <property type="protein sequence ID" value="WDE97329.1"/>
    <property type="molecule type" value="Genomic_DNA"/>
</dbReference>
<dbReference type="InterPro" id="IPR014284">
    <property type="entry name" value="RNA_pol_sigma-70_dom"/>
</dbReference>
<evidence type="ECO:0000256" key="2">
    <source>
        <dbReference type="ARBA" id="ARBA00023015"/>
    </source>
</evidence>
<evidence type="ECO:0000256" key="3">
    <source>
        <dbReference type="ARBA" id="ARBA00023082"/>
    </source>
</evidence>
<protein>
    <submittedName>
        <fullName evidence="6">Sigma-70 family RNA polymerase sigma factor</fullName>
    </submittedName>
</protein>
<dbReference type="Pfam" id="PF04542">
    <property type="entry name" value="Sigma70_r2"/>
    <property type="match status" value="1"/>
</dbReference>
<dbReference type="InterPro" id="IPR039425">
    <property type="entry name" value="RNA_pol_sigma-70-like"/>
</dbReference>
<feature type="domain" description="RNA polymerase sigma-70 region 2" evidence="5">
    <location>
        <begin position="13"/>
        <end position="77"/>
    </location>
</feature>
<proteinExistence type="inferred from homology"/>
<organism evidence="6 7">
    <name type="scientific">Lentisphaera profundi</name>
    <dbReference type="NCBI Taxonomy" id="1658616"/>
    <lineage>
        <taxon>Bacteria</taxon>
        <taxon>Pseudomonadati</taxon>
        <taxon>Lentisphaerota</taxon>
        <taxon>Lentisphaeria</taxon>
        <taxon>Lentisphaerales</taxon>
        <taxon>Lentisphaeraceae</taxon>
        <taxon>Lentisphaera</taxon>
    </lineage>
</organism>
<dbReference type="InterPro" id="IPR013325">
    <property type="entry name" value="RNA_pol_sigma_r2"/>
</dbReference>
<dbReference type="Gene3D" id="1.10.1740.10">
    <property type="match status" value="1"/>
</dbReference>
<dbReference type="NCBIfam" id="TIGR02937">
    <property type="entry name" value="sigma70-ECF"/>
    <property type="match status" value="1"/>
</dbReference>
<gene>
    <name evidence="6" type="ORF">PQO03_05110</name>
</gene>
<dbReference type="PANTHER" id="PTHR43133">
    <property type="entry name" value="RNA POLYMERASE ECF-TYPE SIGMA FACTO"/>
    <property type="match status" value="1"/>
</dbReference>
<dbReference type="PANTHER" id="PTHR43133:SF51">
    <property type="entry name" value="RNA POLYMERASE SIGMA FACTOR"/>
    <property type="match status" value="1"/>
</dbReference>
<evidence type="ECO:0000313" key="6">
    <source>
        <dbReference type="EMBL" id="WDE97329.1"/>
    </source>
</evidence>
<dbReference type="SUPFAM" id="SSF88946">
    <property type="entry name" value="Sigma2 domain of RNA polymerase sigma factors"/>
    <property type="match status" value="1"/>
</dbReference>
<dbReference type="SUPFAM" id="SSF88659">
    <property type="entry name" value="Sigma3 and sigma4 domains of RNA polymerase sigma factors"/>
    <property type="match status" value="1"/>
</dbReference>
<reference evidence="6 7" key="1">
    <citation type="submission" date="2023-02" db="EMBL/GenBank/DDBJ databases">
        <title>Genome sequence of Lentisphaera profundi SAORIC-696.</title>
        <authorList>
            <person name="Kim e."/>
            <person name="Cho J.-C."/>
            <person name="Choi A."/>
            <person name="Kang I."/>
        </authorList>
    </citation>
    <scope>NUCLEOTIDE SEQUENCE [LARGE SCALE GENOMIC DNA]</scope>
    <source>
        <strain evidence="6 7">SAORIC-696</strain>
    </source>
</reference>
<dbReference type="Proteomes" id="UP001214250">
    <property type="component" value="Chromosome 1"/>
</dbReference>
<evidence type="ECO:0000259" key="5">
    <source>
        <dbReference type="Pfam" id="PF04542"/>
    </source>
</evidence>
<keyword evidence="4" id="KW-0804">Transcription</keyword>